<dbReference type="OrthoDB" id="1063110at2759"/>
<reference evidence="1 2" key="1">
    <citation type="submission" date="2020-02" db="EMBL/GenBank/DDBJ databases">
        <authorList>
            <person name="Ma Q."/>
            <person name="Huang Y."/>
            <person name="Song X."/>
            <person name="Pei D."/>
        </authorList>
    </citation>
    <scope>NUCLEOTIDE SEQUENCE [LARGE SCALE GENOMIC DNA]</scope>
    <source>
        <strain evidence="1">Sxm20200214</strain>
        <tissue evidence="1">Leaf</tissue>
    </source>
</reference>
<keyword evidence="2" id="KW-1185">Reference proteome</keyword>
<evidence type="ECO:0000313" key="2">
    <source>
        <dbReference type="Proteomes" id="UP000886595"/>
    </source>
</evidence>
<name>A0A8X7UPK4_BRACI</name>
<dbReference type="Proteomes" id="UP000886595">
    <property type="component" value="Unassembled WGS sequence"/>
</dbReference>
<accession>A0A8X7UPK4</accession>
<sequence length="155" mass="17684">MYRDMAKENDKLHDEFACTFSTLDANFVTRTNELHSAVNDWLMQDRENKEATDAIAETSIKQRKNETPKKVAIIVPSLASIEEMMTLFPKNILSEDASSMEKRSGKQGPDEANNRTPFLEVPALAVEFINWMSLAEYECVKLTYDCSTQAYFVLD</sequence>
<dbReference type="AlphaFoldDB" id="A0A8X7UPK4"/>
<evidence type="ECO:0000313" key="1">
    <source>
        <dbReference type="EMBL" id="KAG2286262.1"/>
    </source>
</evidence>
<dbReference type="EMBL" id="JAAMPC010000010">
    <property type="protein sequence ID" value="KAG2286262.1"/>
    <property type="molecule type" value="Genomic_DNA"/>
</dbReference>
<protein>
    <submittedName>
        <fullName evidence="1">Uncharacterized protein</fullName>
    </submittedName>
</protein>
<comment type="caution">
    <text evidence="1">The sequence shown here is derived from an EMBL/GenBank/DDBJ whole genome shotgun (WGS) entry which is preliminary data.</text>
</comment>
<gene>
    <name evidence="1" type="ORF">Bca52824_045866</name>
</gene>
<organism evidence="1 2">
    <name type="scientific">Brassica carinata</name>
    <name type="common">Ethiopian mustard</name>
    <name type="synonym">Abyssinian cabbage</name>
    <dbReference type="NCBI Taxonomy" id="52824"/>
    <lineage>
        <taxon>Eukaryota</taxon>
        <taxon>Viridiplantae</taxon>
        <taxon>Streptophyta</taxon>
        <taxon>Embryophyta</taxon>
        <taxon>Tracheophyta</taxon>
        <taxon>Spermatophyta</taxon>
        <taxon>Magnoliopsida</taxon>
        <taxon>eudicotyledons</taxon>
        <taxon>Gunneridae</taxon>
        <taxon>Pentapetalae</taxon>
        <taxon>rosids</taxon>
        <taxon>malvids</taxon>
        <taxon>Brassicales</taxon>
        <taxon>Brassicaceae</taxon>
        <taxon>Brassiceae</taxon>
        <taxon>Brassica</taxon>
    </lineage>
</organism>
<proteinExistence type="predicted"/>